<feature type="compositionally biased region" description="Polar residues" evidence="10">
    <location>
        <begin position="416"/>
        <end position="430"/>
    </location>
</feature>
<keyword evidence="4" id="KW-0963">Cytoplasm</keyword>
<sequence length="1492" mass="167681">MAHRLTKEELDQQFEQFLKESVSDDSVDLGTSARHPSVLDSLGKAPVRPVKKASVSLPWWQDDDDDSEEGPVPSKPTPKPRSKALDRVNQLSNQRASHNMSPKHDAVDEKRLSPDHSLSLEEQRVSEEDSQCTPSPAADNSSRTSEHKNPIHTSSDELSVESNARDSIDRENGMSSTGKSFLKSLRKTPSIKEVDEEQPKELFLEDEGNRDQVIFSRDSLEPEDSVMMSAMVSSADALGLDTLDEDENTRFLSNLKKDSSSSVGYPRLNQEQEPSTPTSPQRIEEVDSTNEDGERKNKDSAASPAYSEDFEEEASEKSDEGPQEKKPERHGMLAKVSLHDSLNSTDGALPPSIPSLAPGKEKWPDTKQTATAAMEPAVQSYGQSGGSEVEALQEAYRQISSSAGECEDKRAEGSRTPLSLSTLQPASTVESDLPTAEELMRPIGPDSGFTRGFSLQPIIEAVPRGSENHSPLRISSDGSPFSSANEGCGGGNAATLTGEEHPASLQYTQKSIAEEIKRLMQEQDSSSMDPPPVKPKKRQVPARTNAFASACSRKNPVPSARAKKPESRPLPRAPAPNRTGQAAKPPSPLTQRKAQNQPPKNTQNLNQTQTVKGLDTSLRLSSELVASVQSFATFLQHQVEASSLQDIILPQADRITPEAVTGHPVLQEKVDGSSTFQKERSSLERFRLQLAEKERELHLREEQLREEHKRELAALRQENYVLQSKLHRAEEASNKRKWSFGEASDPVTEEKLKLIEKEMKEQETLIQGYHQENEKLYLQMKALQAQSKQNEESLFMENHRLLSELALTRDQLNMNNIQRTYGGRSIADHSFNVAELTSQVQAAQKKEERLQDEIHRLKQEKQALHVDLEMMRKERDLARVQAVCTSGDKGFELKMLQEKHREEVTDLKKRLQWYAENQELLDKDAARLRAATAETQRLTEHVEKLKMEVSKRANEQQRKAKERAGEAKRIQDLERQLKQMEELLKRRHPNSLPALILAAASTGTEDNGLDVHPPTAPHSSQTAALLERRVHRLEAELEGRDEAAKRNLEQRLAEKCQNNQAISSELSESQTQGLKIELEEVKKAYQKQESTLKAEVASLQEQLRQAQSLTQADKPARSPSRHQLHAEAAQATRIERLTQELSSKSRTIQELSRTVERLQRERRTMLSGPGFDRAASEPKKHSGATKEGKKPAAETFPPTQDEKDYHPGAFSGSHISEVQLENDSLRTRLEQLEIQREQEKASLQAAVTHAQSQLLRTQEQNAEQLALVKAEHHKEIEHLLACHALEHSSSKVAELTNQVNTQEIIVQHLQGEVKELQGAKDALSVSKIREETLQNQVLSKLLEELKQAKEAHSPELRHFTSLEQKIQSMELRYNQREKQLQQVIADTRRVVEQEQQGEVERWKRLAQGRAKELEVFRLELDSILDVLRELQRQGVVIPVPEHTSTTTHTYLPLRLHLDSILDVLRELQRQGVVIPVPEHTSTTTHTCLPLRS</sequence>
<feature type="coiled-coil region" evidence="9">
    <location>
        <begin position="676"/>
        <end position="793"/>
    </location>
</feature>
<feature type="region of interest" description="Disordered" evidence="10">
    <location>
        <begin position="251"/>
        <end position="370"/>
    </location>
</feature>
<feature type="compositionally biased region" description="Basic and acidic residues" evidence="10">
    <location>
        <begin position="190"/>
        <end position="210"/>
    </location>
</feature>
<gene>
    <name evidence="11" type="ORF">H4Q32_017364</name>
</gene>
<keyword evidence="7 9" id="KW-0175">Coiled coil</keyword>
<evidence type="ECO:0000256" key="5">
    <source>
        <dbReference type="ARBA" id="ARBA00022701"/>
    </source>
</evidence>
<dbReference type="Proteomes" id="UP000830375">
    <property type="component" value="Unassembled WGS sequence"/>
</dbReference>
<feature type="compositionally biased region" description="Polar residues" evidence="10">
    <location>
        <begin position="151"/>
        <end position="162"/>
    </location>
</feature>
<evidence type="ECO:0000313" key="11">
    <source>
        <dbReference type="EMBL" id="KAI2655047.1"/>
    </source>
</evidence>
<evidence type="ECO:0000256" key="6">
    <source>
        <dbReference type="ARBA" id="ARBA00022794"/>
    </source>
</evidence>
<feature type="region of interest" description="Disordered" evidence="10">
    <location>
        <begin position="1105"/>
        <end position="1211"/>
    </location>
</feature>
<evidence type="ECO:0000256" key="10">
    <source>
        <dbReference type="SAM" id="MobiDB-lite"/>
    </source>
</evidence>
<feature type="region of interest" description="Disordered" evidence="10">
    <location>
        <begin position="464"/>
        <end position="608"/>
    </location>
</feature>
<feature type="compositionally biased region" description="Polar residues" evidence="10">
    <location>
        <begin position="131"/>
        <end position="143"/>
    </location>
</feature>
<feature type="region of interest" description="Disordered" evidence="10">
    <location>
        <begin position="21"/>
        <end position="210"/>
    </location>
</feature>
<evidence type="ECO:0000256" key="7">
    <source>
        <dbReference type="ARBA" id="ARBA00023054"/>
    </source>
</evidence>
<evidence type="ECO:0000256" key="4">
    <source>
        <dbReference type="ARBA" id="ARBA00022490"/>
    </source>
</evidence>
<dbReference type="EMBL" id="JACTAM010000016">
    <property type="protein sequence ID" value="KAI2655047.1"/>
    <property type="molecule type" value="Genomic_DNA"/>
</dbReference>
<feature type="coiled-coil region" evidence="9">
    <location>
        <begin position="1215"/>
        <end position="1249"/>
    </location>
</feature>
<evidence type="ECO:0000256" key="9">
    <source>
        <dbReference type="SAM" id="Coils"/>
    </source>
</evidence>
<feature type="compositionally biased region" description="Basic and acidic residues" evidence="10">
    <location>
        <begin position="512"/>
        <end position="521"/>
    </location>
</feature>
<evidence type="ECO:0000256" key="8">
    <source>
        <dbReference type="ARBA" id="ARBA00023212"/>
    </source>
</evidence>
<feature type="coiled-coil region" evidence="9">
    <location>
        <begin position="833"/>
        <end position="874"/>
    </location>
</feature>
<feature type="compositionally biased region" description="Basic and acidic residues" evidence="10">
    <location>
        <begin position="163"/>
        <end position="172"/>
    </location>
</feature>
<evidence type="ECO:0000256" key="3">
    <source>
        <dbReference type="ARBA" id="ARBA00021406"/>
    </source>
</evidence>
<accession>A0ABQ8LYM8</accession>
<keyword evidence="12" id="KW-1185">Reference proteome</keyword>
<evidence type="ECO:0000256" key="2">
    <source>
        <dbReference type="ARBA" id="ARBA00009485"/>
    </source>
</evidence>
<proteinExistence type="inferred from homology"/>
<comment type="similarity">
    <text evidence="2">Belongs to the CEP162 family.</text>
</comment>
<feature type="region of interest" description="Disordered" evidence="10">
    <location>
        <begin position="400"/>
        <end position="434"/>
    </location>
</feature>
<feature type="compositionally biased region" description="Polar residues" evidence="10">
    <location>
        <begin position="269"/>
        <end position="281"/>
    </location>
</feature>
<feature type="compositionally biased region" description="Polar residues" evidence="10">
    <location>
        <begin position="476"/>
        <end position="485"/>
    </location>
</feature>
<feature type="compositionally biased region" description="Basic and acidic residues" evidence="10">
    <location>
        <begin position="102"/>
        <end position="127"/>
    </location>
</feature>
<reference evidence="11 12" key="1">
    <citation type="submission" date="2022-01" db="EMBL/GenBank/DDBJ databases">
        <title>A high-quality chromosome-level genome assembly of rohu carp, Labeo rohita.</title>
        <authorList>
            <person name="Arick M.A. II"/>
            <person name="Hsu C.-Y."/>
            <person name="Magbanua Z."/>
            <person name="Pechanova O."/>
            <person name="Grover C."/>
            <person name="Miller E."/>
            <person name="Thrash A."/>
            <person name="Ezzel L."/>
            <person name="Alam S."/>
            <person name="Benzie J."/>
            <person name="Hamilton M."/>
            <person name="Karsi A."/>
            <person name="Lawrence M.L."/>
            <person name="Peterson D.G."/>
        </authorList>
    </citation>
    <scope>NUCLEOTIDE SEQUENCE [LARGE SCALE GENOMIC DNA]</scope>
    <source>
        <strain evidence="12">BAU-BD-2019</strain>
        <tissue evidence="11">Blood</tissue>
    </source>
</reference>
<feature type="compositionally biased region" description="Basic and acidic residues" evidence="10">
    <location>
        <begin position="1174"/>
        <end position="1192"/>
    </location>
</feature>
<feature type="compositionally biased region" description="Basic and acidic residues" evidence="10">
    <location>
        <begin position="315"/>
        <end position="331"/>
    </location>
</feature>
<feature type="compositionally biased region" description="Polar residues" evidence="10">
    <location>
        <begin position="1139"/>
        <end position="1152"/>
    </location>
</feature>
<dbReference type="PANTHER" id="PTHR34031">
    <property type="entry name" value="CENTROSOMAL PROTEIN OF 162 KDA"/>
    <property type="match status" value="1"/>
</dbReference>
<name>A0ABQ8LYM8_LABRO</name>
<comment type="caution">
    <text evidence="11">The sequence shown here is derived from an EMBL/GenBank/DDBJ whole genome shotgun (WGS) entry which is preliminary data.</text>
</comment>
<feature type="compositionally biased region" description="Polar residues" evidence="10">
    <location>
        <begin position="589"/>
        <end position="608"/>
    </location>
</feature>
<evidence type="ECO:0000256" key="1">
    <source>
        <dbReference type="ARBA" id="ARBA00004114"/>
    </source>
</evidence>
<feature type="region of interest" description="Disordered" evidence="10">
    <location>
        <begin position="950"/>
        <end position="969"/>
    </location>
</feature>
<feature type="coiled-coil region" evidence="9">
    <location>
        <begin position="1292"/>
        <end position="1386"/>
    </location>
</feature>
<dbReference type="PANTHER" id="PTHR34031:SF1">
    <property type="entry name" value="CENTROSOMAL PROTEIN OF 162 KDA"/>
    <property type="match status" value="1"/>
</dbReference>
<keyword evidence="6" id="KW-0970">Cilium biogenesis/degradation</keyword>
<keyword evidence="5" id="KW-0493">Microtubule</keyword>
<protein>
    <recommendedName>
        <fullName evidence="3">Centrosomal protein of 162 kDa</fullName>
    </recommendedName>
</protein>
<organism evidence="11 12">
    <name type="scientific">Labeo rohita</name>
    <name type="common">Indian major carp</name>
    <name type="synonym">Cyprinus rohita</name>
    <dbReference type="NCBI Taxonomy" id="84645"/>
    <lineage>
        <taxon>Eukaryota</taxon>
        <taxon>Metazoa</taxon>
        <taxon>Chordata</taxon>
        <taxon>Craniata</taxon>
        <taxon>Vertebrata</taxon>
        <taxon>Euteleostomi</taxon>
        <taxon>Actinopterygii</taxon>
        <taxon>Neopterygii</taxon>
        <taxon>Teleostei</taxon>
        <taxon>Ostariophysi</taxon>
        <taxon>Cypriniformes</taxon>
        <taxon>Cyprinidae</taxon>
        <taxon>Labeoninae</taxon>
        <taxon>Labeonini</taxon>
        <taxon>Labeo</taxon>
    </lineage>
</organism>
<keyword evidence="8" id="KW-0206">Cytoskeleton</keyword>
<feature type="compositionally biased region" description="Basic and acidic residues" evidence="10">
    <location>
        <begin position="1153"/>
        <end position="1164"/>
    </location>
</feature>
<comment type="subcellular location">
    <subcellularLocation>
        <location evidence="1">Cytoplasm</location>
        <location evidence="1">Cytoskeleton</location>
        <location evidence="1">Microtubule organizing center</location>
        <location evidence="1">Centrosome</location>
        <location evidence="1">Centriole</location>
    </subcellularLocation>
</comment>
<dbReference type="InterPro" id="IPR038774">
    <property type="entry name" value="CEP162-like"/>
</dbReference>
<evidence type="ECO:0000313" key="12">
    <source>
        <dbReference type="Proteomes" id="UP000830375"/>
    </source>
</evidence>
<feature type="compositionally biased region" description="Polar residues" evidence="10">
    <location>
        <begin position="89"/>
        <end position="100"/>
    </location>
</feature>